<dbReference type="InterPro" id="IPR002104">
    <property type="entry name" value="Integrase_catalytic"/>
</dbReference>
<dbReference type="AlphaFoldDB" id="A0A0E2HGJ6"/>
<dbReference type="Pfam" id="PF14659">
    <property type="entry name" value="Phage_int_SAM_3"/>
    <property type="match status" value="1"/>
</dbReference>
<dbReference type="Proteomes" id="UP000013085">
    <property type="component" value="Unassembled WGS sequence"/>
</dbReference>
<feature type="compositionally biased region" description="Basic and acidic residues" evidence="7">
    <location>
        <begin position="444"/>
        <end position="459"/>
    </location>
</feature>
<protein>
    <submittedName>
        <fullName evidence="10">Site-specific recombinase</fullName>
    </submittedName>
</protein>
<dbReference type="PANTHER" id="PTHR30349:SF41">
    <property type="entry name" value="INTEGRASE_RECOMBINASE PROTEIN MJ0367-RELATED"/>
    <property type="match status" value="1"/>
</dbReference>
<comment type="caution">
    <text evidence="10">The sequence shown here is derived from an EMBL/GenBank/DDBJ whole genome shotgun (WGS) entry which is preliminary data.</text>
</comment>
<dbReference type="Gene3D" id="1.10.150.130">
    <property type="match status" value="1"/>
</dbReference>
<dbReference type="InterPro" id="IPR044068">
    <property type="entry name" value="CB"/>
</dbReference>
<keyword evidence="4 6" id="KW-0238">DNA-binding</keyword>
<dbReference type="PROSITE" id="PS51900">
    <property type="entry name" value="CB"/>
    <property type="match status" value="1"/>
</dbReference>
<dbReference type="RefSeq" id="WP_002594334.1">
    <property type="nucleotide sequence ID" value="NZ_KB850987.1"/>
</dbReference>
<dbReference type="InterPro" id="IPR050090">
    <property type="entry name" value="Tyrosine_recombinase_XerCD"/>
</dbReference>
<dbReference type="PANTHER" id="PTHR30349">
    <property type="entry name" value="PHAGE INTEGRASE-RELATED"/>
    <property type="match status" value="1"/>
</dbReference>
<sequence length="486" mass="56370">MASIKQRKSKFSVIYWYMDDTGERKQKWDTLETKKEAKARKAFIEFYQQTYGYVLVPLEEQFAHQREEAEQAIDTPDDEITLKEFLVTFVNLYGVSKWSANTYSSKLSSINNYINPLIGDWKLNEITTKKLSQYYNDLLSVPEVPRANRKATGRCVQPANIKKIHDIIRCALNQAIRWEYLDSKMRNPASLATLPKVPKVKRKVWNVQTFKEAIKLVDDDLLLFCMHLAFACSLRVGEITGLTWDDVIIDEEAITNNNARVIVNKELARISQSAMQKLKEKDIIKIFPAQKPHCTTRLVLKTPKTETSNRTVWLPTTLAQLLVQYKKDQQELKEFLGSAYNDYNLVIALENGNPVESRIVRNRFTMLCEEHNFEIVVFHSLRHLSTKYKLKMTHGDIKSVQGDTGHAEAEMVTDVYSEIVDEDRRLNAKKLDEEFYDTLDTEEPEHNPHSEAQKPISDNDKLLLELLKSMTPEMKEKLLKENLSNR</sequence>
<name>A0A0E2HGJ6_9FIRM</name>
<dbReference type="InterPro" id="IPR004107">
    <property type="entry name" value="Integrase_SAM-like_N"/>
</dbReference>
<evidence type="ECO:0000259" key="8">
    <source>
        <dbReference type="PROSITE" id="PS51898"/>
    </source>
</evidence>
<evidence type="ECO:0000256" key="6">
    <source>
        <dbReference type="PROSITE-ProRule" id="PRU01248"/>
    </source>
</evidence>
<evidence type="ECO:0000259" key="9">
    <source>
        <dbReference type="PROSITE" id="PS51900"/>
    </source>
</evidence>
<dbReference type="PROSITE" id="PS51898">
    <property type="entry name" value="TYR_RECOMBINASE"/>
    <property type="match status" value="1"/>
</dbReference>
<evidence type="ECO:0000256" key="5">
    <source>
        <dbReference type="ARBA" id="ARBA00023172"/>
    </source>
</evidence>
<evidence type="ECO:0000313" key="10">
    <source>
        <dbReference type="EMBL" id="ENZ19578.1"/>
    </source>
</evidence>
<comment type="function">
    <text evidence="1">Site-specific tyrosine recombinase, which acts by catalyzing the cutting and rejoining of the recombining DNA molecules.</text>
</comment>
<keyword evidence="3" id="KW-0229">DNA integration</keyword>
<evidence type="ECO:0000313" key="11">
    <source>
        <dbReference type="Proteomes" id="UP000013085"/>
    </source>
</evidence>
<feature type="region of interest" description="Disordered" evidence="7">
    <location>
        <begin position="440"/>
        <end position="459"/>
    </location>
</feature>
<evidence type="ECO:0000256" key="2">
    <source>
        <dbReference type="ARBA" id="ARBA00008857"/>
    </source>
</evidence>
<reference evidence="10 11" key="1">
    <citation type="submission" date="2013-01" db="EMBL/GenBank/DDBJ databases">
        <title>The Genome Sequence of Clostridium clostridioforme 90A8.</title>
        <authorList>
            <consortium name="The Broad Institute Genome Sequencing Platform"/>
            <person name="Earl A."/>
            <person name="Ward D."/>
            <person name="Feldgarden M."/>
            <person name="Gevers D."/>
            <person name="Courvalin P."/>
            <person name="Lambert T."/>
            <person name="Walker B."/>
            <person name="Young S.K."/>
            <person name="Zeng Q."/>
            <person name="Gargeya S."/>
            <person name="Fitzgerald M."/>
            <person name="Haas B."/>
            <person name="Abouelleil A."/>
            <person name="Alvarado L."/>
            <person name="Arachchi H.M."/>
            <person name="Berlin A.M."/>
            <person name="Chapman S.B."/>
            <person name="Dewar J."/>
            <person name="Goldberg J."/>
            <person name="Griggs A."/>
            <person name="Gujja S."/>
            <person name="Hansen M."/>
            <person name="Howarth C."/>
            <person name="Imamovic A."/>
            <person name="Larimer J."/>
            <person name="McCowan C."/>
            <person name="Murphy C."/>
            <person name="Neiman D."/>
            <person name="Pearson M."/>
            <person name="Priest M."/>
            <person name="Roberts A."/>
            <person name="Saif S."/>
            <person name="Shea T."/>
            <person name="Sisk P."/>
            <person name="Sykes S."/>
            <person name="Wortman J."/>
            <person name="Nusbaum C."/>
            <person name="Birren B."/>
        </authorList>
    </citation>
    <scope>NUCLEOTIDE SEQUENCE [LARGE SCALE GENOMIC DNA]</scope>
    <source>
        <strain evidence="10 11">90A8</strain>
    </source>
</reference>
<keyword evidence="5" id="KW-0233">DNA recombination</keyword>
<dbReference type="Gene3D" id="1.10.443.10">
    <property type="entry name" value="Intergrase catalytic core"/>
    <property type="match status" value="1"/>
</dbReference>
<evidence type="ECO:0000256" key="4">
    <source>
        <dbReference type="ARBA" id="ARBA00023125"/>
    </source>
</evidence>
<evidence type="ECO:0000256" key="1">
    <source>
        <dbReference type="ARBA" id="ARBA00003283"/>
    </source>
</evidence>
<comment type="similarity">
    <text evidence="2">Belongs to the 'phage' integrase family.</text>
</comment>
<dbReference type="GO" id="GO:0015074">
    <property type="term" value="P:DNA integration"/>
    <property type="evidence" value="ECO:0007669"/>
    <property type="project" value="UniProtKB-KW"/>
</dbReference>
<dbReference type="PATRIC" id="fig|999408.3.peg.524"/>
<dbReference type="Pfam" id="PF00589">
    <property type="entry name" value="Phage_integrase"/>
    <property type="match status" value="1"/>
</dbReference>
<gene>
    <name evidence="10" type="ORF">HMPREF1090_00486</name>
</gene>
<dbReference type="InterPro" id="IPR013762">
    <property type="entry name" value="Integrase-like_cat_sf"/>
</dbReference>
<evidence type="ECO:0000256" key="3">
    <source>
        <dbReference type="ARBA" id="ARBA00022908"/>
    </source>
</evidence>
<dbReference type="InterPro" id="IPR010998">
    <property type="entry name" value="Integrase_recombinase_N"/>
</dbReference>
<dbReference type="GO" id="GO:0006310">
    <property type="term" value="P:DNA recombination"/>
    <property type="evidence" value="ECO:0007669"/>
    <property type="project" value="UniProtKB-KW"/>
</dbReference>
<dbReference type="SUPFAM" id="SSF56349">
    <property type="entry name" value="DNA breaking-rejoining enzymes"/>
    <property type="match status" value="1"/>
</dbReference>
<proteinExistence type="inferred from homology"/>
<feature type="domain" description="Tyr recombinase" evidence="8">
    <location>
        <begin position="200"/>
        <end position="430"/>
    </location>
</feature>
<dbReference type="EMBL" id="AGYR01000004">
    <property type="protein sequence ID" value="ENZ19578.1"/>
    <property type="molecule type" value="Genomic_DNA"/>
</dbReference>
<dbReference type="InterPro" id="IPR011010">
    <property type="entry name" value="DNA_brk_join_enz"/>
</dbReference>
<evidence type="ECO:0000256" key="7">
    <source>
        <dbReference type="SAM" id="MobiDB-lite"/>
    </source>
</evidence>
<organism evidence="10 11">
    <name type="scientific">[Clostridium] clostridioforme 90A8</name>
    <dbReference type="NCBI Taxonomy" id="999408"/>
    <lineage>
        <taxon>Bacteria</taxon>
        <taxon>Bacillati</taxon>
        <taxon>Bacillota</taxon>
        <taxon>Clostridia</taxon>
        <taxon>Lachnospirales</taxon>
        <taxon>Lachnospiraceae</taxon>
        <taxon>Enterocloster</taxon>
    </lineage>
</organism>
<accession>A0A0E2HGJ6</accession>
<feature type="domain" description="Core-binding (CB)" evidence="9">
    <location>
        <begin position="80"/>
        <end position="176"/>
    </location>
</feature>
<dbReference type="GO" id="GO:0003677">
    <property type="term" value="F:DNA binding"/>
    <property type="evidence" value="ECO:0007669"/>
    <property type="project" value="UniProtKB-UniRule"/>
</dbReference>
<dbReference type="HOGENOM" id="CLU_027562_17_1_9"/>